<comment type="caution">
    <text evidence="1">The sequence shown here is derived from an EMBL/GenBank/DDBJ whole genome shotgun (WGS) entry which is preliminary data.</text>
</comment>
<sequence length="317" mass="35848">MSRGIWREPPLLTKEGQVAFWNGQKDYANTGMSNDSQGELDIVLEKSRRVHCRDIVTLGGAVGCRDPKMILEDMRARGHSELPKIIFNDLAEELVQRARQEFLKPFVEDGADVTFIPGAISDIAAQIPAAPRRLLLGIYRSDAFFTADPDREYPMSGYNEYLENHARLGEEFFMHWVSLTEENLLGRIGNDHRSIRSDDTELVKLAHKRKLEETYRTMTRAGVQIAALQIIGTTEGRDGHFSSHWYTEGGILKMVRQVFTPDRFTIDLSSCAKSMVLTVDSIRYKPTGIVTVINNVLGNVIPDSQYETLVAIRRMLS</sequence>
<proteinExistence type="predicted"/>
<reference evidence="2" key="1">
    <citation type="submission" date="2017-09" db="EMBL/GenBank/DDBJ databases">
        <title>Depth-based differentiation of microbial function through sediment-hosted aquifers and enrichment of novel symbionts in the deep terrestrial subsurface.</title>
        <authorList>
            <person name="Probst A.J."/>
            <person name="Ladd B."/>
            <person name="Jarett J.K."/>
            <person name="Geller-Mcgrath D.E."/>
            <person name="Sieber C.M.K."/>
            <person name="Emerson J.B."/>
            <person name="Anantharaman K."/>
            <person name="Thomas B.C."/>
            <person name="Malmstrom R."/>
            <person name="Stieglmeier M."/>
            <person name="Klingl A."/>
            <person name="Woyke T."/>
            <person name="Ryan C.M."/>
            <person name="Banfield J.F."/>
        </authorList>
    </citation>
    <scope>NUCLEOTIDE SEQUENCE [LARGE SCALE GENOMIC DNA]</scope>
</reference>
<evidence type="ECO:0000313" key="1">
    <source>
        <dbReference type="EMBL" id="PIR83550.1"/>
    </source>
</evidence>
<dbReference type="Proteomes" id="UP000231192">
    <property type="component" value="Unassembled WGS sequence"/>
</dbReference>
<protein>
    <submittedName>
        <fullName evidence="1">Uncharacterized protein</fullName>
    </submittedName>
</protein>
<evidence type="ECO:0000313" key="2">
    <source>
        <dbReference type="Proteomes" id="UP000231192"/>
    </source>
</evidence>
<dbReference type="EMBL" id="PFBK01000008">
    <property type="protein sequence ID" value="PIR83550.1"/>
    <property type="molecule type" value="Genomic_DNA"/>
</dbReference>
<accession>A0A2H0UB36</accession>
<gene>
    <name evidence="1" type="ORF">COU18_02600</name>
</gene>
<name>A0A2H0UB36_9BACT</name>
<organism evidence="1 2">
    <name type="scientific">Candidatus Kaiserbacteria bacterium CG10_big_fil_rev_8_21_14_0_10_51_14</name>
    <dbReference type="NCBI Taxonomy" id="1974610"/>
    <lineage>
        <taxon>Bacteria</taxon>
        <taxon>Candidatus Kaiseribacteriota</taxon>
    </lineage>
</organism>
<dbReference type="AlphaFoldDB" id="A0A2H0UB36"/>